<dbReference type="PRINTS" id="PR00037">
    <property type="entry name" value="HTHLACR"/>
</dbReference>
<dbReference type="Gene3D" id="3.40.50.1360">
    <property type="match status" value="1"/>
</dbReference>
<dbReference type="Pfam" id="PF00455">
    <property type="entry name" value="DeoRC"/>
    <property type="match status" value="1"/>
</dbReference>
<dbReference type="Gene3D" id="1.10.10.10">
    <property type="entry name" value="Winged helix-like DNA-binding domain superfamily/Winged helix DNA-binding domain"/>
    <property type="match status" value="1"/>
</dbReference>
<evidence type="ECO:0000256" key="2">
    <source>
        <dbReference type="ARBA" id="ARBA00023163"/>
    </source>
</evidence>
<dbReference type="PANTHER" id="PTHR30363">
    <property type="entry name" value="HTH-TYPE TRANSCRIPTIONAL REGULATOR SRLR-RELATED"/>
    <property type="match status" value="1"/>
</dbReference>
<dbReference type="InterPro" id="IPR050313">
    <property type="entry name" value="Carb_Metab_HTH_regulators"/>
</dbReference>
<dbReference type="SMART" id="SM01134">
    <property type="entry name" value="DeoRC"/>
    <property type="match status" value="1"/>
</dbReference>
<sequence>MPKATNHSHRELELLAALRRLGGTARSSELAKYLDVSEETVRRGIKSLAKSGTVERVHGGAYLVGEMGDPSFFSRMARNPDGKRQIAKAIAKQVYEGMTIFLDVGTTTAFVAERLRKLSGLTVVTNSVGVAQTMVGTSDNRVHFLGGEMKSDERGTFGSVTERQARRFAFDMAVLSADGLTNTRGFLFANPVEASLSEVVADCADKVVVGLDHHKYGAKAPHCGLAPNRVDLLVADEAPDAAMTQALESWGVDVVLAPAGKKKISHD</sequence>
<evidence type="ECO:0000313" key="5">
    <source>
        <dbReference type="Proteomes" id="UP001528040"/>
    </source>
</evidence>
<dbReference type="SUPFAM" id="SSF46785">
    <property type="entry name" value="Winged helix' DNA-binding domain"/>
    <property type="match status" value="1"/>
</dbReference>
<keyword evidence="1" id="KW-0805">Transcription regulation</keyword>
<evidence type="ECO:0000256" key="1">
    <source>
        <dbReference type="ARBA" id="ARBA00023015"/>
    </source>
</evidence>
<dbReference type="GO" id="GO:0003677">
    <property type="term" value="F:DNA binding"/>
    <property type="evidence" value="ECO:0007669"/>
    <property type="project" value="UniProtKB-KW"/>
</dbReference>
<dbReference type="SMART" id="SM00420">
    <property type="entry name" value="HTH_DEOR"/>
    <property type="match status" value="1"/>
</dbReference>
<reference evidence="4 5" key="1">
    <citation type="submission" date="2023-01" db="EMBL/GenBank/DDBJ databases">
        <authorList>
            <person name="Yoon J.-W."/>
        </authorList>
    </citation>
    <scope>NUCLEOTIDE SEQUENCE [LARGE SCALE GENOMIC DNA]</scope>
    <source>
        <strain evidence="4 5">KMU-50</strain>
    </source>
</reference>
<dbReference type="InterPro" id="IPR001034">
    <property type="entry name" value="DeoR_HTH"/>
</dbReference>
<name>A0ABT4W5K0_9RHOB</name>
<organism evidence="4 5">
    <name type="scientific">Aliiroseovarius salicola</name>
    <dbReference type="NCBI Taxonomy" id="3009082"/>
    <lineage>
        <taxon>Bacteria</taxon>
        <taxon>Pseudomonadati</taxon>
        <taxon>Pseudomonadota</taxon>
        <taxon>Alphaproteobacteria</taxon>
        <taxon>Rhodobacterales</taxon>
        <taxon>Paracoccaceae</taxon>
        <taxon>Aliiroseovarius</taxon>
    </lineage>
</organism>
<keyword evidence="5" id="KW-1185">Reference proteome</keyword>
<protein>
    <submittedName>
        <fullName evidence="4">DeoR/GlpR family DNA-binding transcription regulator</fullName>
    </submittedName>
</protein>
<dbReference type="PANTHER" id="PTHR30363:SF8">
    <property type="entry name" value="DEOXYRIBOSE OPERON REPRESSOR"/>
    <property type="match status" value="1"/>
</dbReference>
<dbReference type="Pfam" id="PF08220">
    <property type="entry name" value="HTH_DeoR"/>
    <property type="match status" value="1"/>
</dbReference>
<gene>
    <name evidence="4" type="ORF">O2N63_14395</name>
</gene>
<feature type="domain" description="HTH deoR-type" evidence="3">
    <location>
        <begin position="8"/>
        <end position="63"/>
    </location>
</feature>
<accession>A0ABT4W5K0</accession>
<comment type="caution">
    <text evidence="4">The sequence shown here is derived from an EMBL/GenBank/DDBJ whole genome shotgun (WGS) entry which is preliminary data.</text>
</comment>
<dbReference type="InterPro" id="IPR036390">
    <property type="entry name" value="WH_DNA-bd_sf"/>
</dbReference>
<evidence type="ECO:0000259" key="3">
    <source>
        <dbReference type="PROSITE" id="PS51000"/>
    </source>
</evidence>
<dbReference type="InterPro" id="IPR014036">
    <property type="entry name" value="DeoR-like_C"/>
</dbReference>
<evidence type="ECO:0000313" key="4">
    <source>
        <dbReference type="EMBL" id="MDA5095275.1"/>
    </source>
</evidence>
<proteinExistence type="predicted"/>
<keyword evidence="4" id="KW-0238">DNA-binding</keyword>
<dbReference type="PROSITE" id="PS51000">
    <property type="entry name" value="HTH_DEOR_2"/>
    <property type="match status" value="1"/>
</dbReference>
<dbReference type="InterPro" id="IPR036388">
    <property type="entry name" value="WH-like_DNA-bd_sf"/>
</dbReference>
<dbReference type="EMBL" id="JAQIIO010000009">
    <property type="protein sequence ID" value="MDA5095275.1"/>
    <property type="molecule type" value="Genomic_DNA"/>
</dbReference>
<keyword evidence="2" id="KW-0804">Transcription</keyword>
<dbReference type="SUPFAM" id="SSF100950">
    <property type="entry name" value="NagB/RpiA/CoA transferase-like"/>
    <property type="match status" value="1"/>
</dbReference>
<dbReference type="Proteomes" id="UP001528040">
    <property type="component" value="Unassembled WGS sequence"/>
</dbReference>
<dbReference type="InterPro" id="IPR037171">
    <property type="entry name" value="NagB/RpiA_transferase-like"/>
</dbReference>